<dbReference type="KEGG" id="sphi:TS85_13860"/>
<evidence type="ECO:0000313" key="2">
    <source>
        <dbReference type="EMBL" id="AJP72626.1"/>
    </source>
</evidence>
<sequence>MEIRTIHSFASAANQEFEIDMGASAVTATLIEVKPLQSYKFIGQRRDPFSLLFRSRSPVILPQKTYRVKNPTLGELDMFLVPVAREGADIVYQAVFN</sequence>
<dbReference type="InterPro" id="IPR054209">
    <property type="entry name" value="DUF6916"/>
</dbReference>
<protein>
    <recommendedName>
        <fullName evidence="1">DUF6916 domain-containing protein</fullName>
    </recommendedName>
</protein>
<reference evidence="2 3" key="1">
    <citation type="journal article" date="2015" name="Int. J. Syst. Evol. Microbiol.">
        <title>Sphingomonas hengshuiensis sp. nov., isolated from lake wetland.</title>
        <authorList>
            <person name="Wei S."/>
            <person name="Wang T."/>
            <person name="Liu H."/>
            <person name="Zhang C."/>
            <person name="Guo J."/>
            <person name="Wang Q."/>
            <person name="Liang K."/>
            <person name="Zhang Z."/>
        </authorList>
    </citation>
    <scope>NUCLEOTIDE SEQUENCE [LARGE SCALE GENOMIC DNA]</scope>
    <source>
        <strain evidence="2 3">WHSC-8</strain>
    </source>
</reference>
<gene>
    <name evidence="2" type="ORF">TS85_13860</name>
</gene>
<evidence type="ECO:0000313" key="3">
    <source>
        <dbReference type="Proteomes" id="UP000032300"/>
    </source>
</evidence>
<name>A0A7U4J9A9_9SPHN</name>
<keyword evidence="3" id="KW-1185">Reference proteome</keyword>
<accession>A0A7U4J9A9</accession>
<dbReference type="EMBL" id="CP010836">
    <property type="protein sequence ID" value="AJP72626.1"/>
    <property type="molecule type" value="Genomic_DNA"/>
</dbReference>
<dbReference type="Proteomes" id="UP000032300">
    <property type="component" value="Chromosome"/>
</dbReference>
<dbReference type="RefSeq" id="WP_044332916.1">
    <property type="nucleotide sequence ID" value="NZ_CP010836.1"/>
</dbReference>
<reference evidence="2 3" key="2">
    <citation type="submission" date="2015-02" db="EMBL/GenBank/DDBJ databases">
        <title>The complete genome of Sphingomonas hengshuiensis sp. WHSC-8 isolated from soil of Hengshui Lake.</title>
        <authorList>
            <person name="Wei S."/>
            <person name="Guo J."/>
            <person name="Su C."/>
            <person name="Wu R."/>
            <person name="Zhang Z."/>
            <person name="Liang K."/>
            <person name="Li H."/>
            <person name="Wang T."/>
            <person name="Liu H."/>
            <person name="Zhang C."/>
            <person name="Li Z."/>
            <person name="Wang Q."/>
            <person name="Meng J."/>
        </authorList>
    </citation>
    <scope>NUCLEOTIDE SEQUENCE [LARGE SCALE GENOMIC DNA]</scope>
    <source>
        <strain evidence="2 3">WHSC-8</strain>
    </source>
</reference>
<dbReference type="AlphaFoldDB" id="A0A7U4J9A9"/>
<dbReference type="Pfam" id="PF21880">
    <property type="entry name" value="DUF6916"/>
    <property type="match status" value="1"/>
</dbReference>
<organism evidence="2 3">
    <name type="scientific">Sphingomonas hengshuiensis</name>
    <dbReference type="NCBI Taxonomy" id="1609977"/>
    <lineage>
        <taxon>Bacteria</taxon>
        <taxon>Pseudomonadati</taxon>
        <taxon>Pseudomonadota</taxon>
        <taxon>Alphaproteobacteria</taxon>
        <taxon>Sphingomonadales</taxon>
        <taxon>Sphingomonadaceae</taxon>
        <taxon>Sphingomonas</taxon>
    </lineage>
</organism>
<evidence type="ECO:0000259" key="1">
    <source>
        <dbReference type="Pfam" id="PF21880"/>
    </source>
</evidence>
<feature type="domain" description="DUF6916" evidence="1">
    <location>
        <begin position="5"/>
        <end position="96"/>
    </location>
</feature>
<proteinExistence type="predicted"/>